<evidence type="ECO:0000313" key="2">
    <source>
        <dbReference type="Proteomes" id="UP000758168"/>
    </source>
</evidence>
<dbReference type="InterPro" id="IPR010349">
    <property type="entry name" value="Asparaginase_II"/>
</dbReference>
<dbReference type="PANTHER" id="PTHR42110:SF1">
    <property type="entry name" value="L-ASPARAGINASE, PUTATIVE (AFU_ORTHOLOGUE AFUA_3G11890)-RELATED"/>
    <property type="match status" value="1"/>
</dbReference>
<reference evidence="1 2" key="1">
    <citation type="submission" date="2021-03" db="EMBL/GenBank/DDBJ databases">
        <title>Sequencing the genomes of 1000 actinobacteria strains.</title>
        <authorList>
            <person name="Klenk H.-P."/>
        </authorList>
    </citation>
    <scope>NUCLEOTIDE SEQUENCE [LARGE SCALE GENOMIC DNA]</scope>
    <source>
        <strain evidence="1 2">DSM 12936</strain>
    </source>
</reference>
<dbReference type="RefSeq" id="WP_210056831.1">
    <property type="nucleotide sequence ID" value="NZ_BAAAMH010000010.1"/>
</dbReference>
<dbReference type="EMBL" id="JAGIOB010000001">
    <property type="protein sequence ID" value="MBP2417836.1"/>
    <property type="molecule type" value="Genomic_DNA"/>
</dbReference>
<gene>
    <name evidence="1" type="ORF">JOF54_002758</name>
</gene>
<dbReference type="Pfam" id="PF06089">
    <property type="entry name" value="Asparaginase_II"/>
    <property type="match status" value="1"/>
</dbReference>
<name>A0ABS4Z9V9_9ACTN</name>
<protein>
    <submittedName>
        <fullName evidence="1">L-asparaginase II</fullName>
    </submittedName>
</protein>
<dbReference type="PANTHER" id="PTHR42110">
    <property type="entry name" value="L-ASPARAGINASE, PUTATIVE (AFU_ORTHOLOGUE AFUA_3G11890)-RELATED"/>
    <property type="match status" value="1"/>
</dbReference>
<sequence>MTRPEDSDPILVEVVRNGFVESVHHARVAVTGPDGALLASVGAEFAPMYPRSSSKPLQAVGMLRAGLDLDGELLALASASHSGEDFHVDGVRRVLAGAGLDESALQTPPDWPLDEAAREAAIRAGVPKAPVFMNCSGKHAGMLATTVALGADVATYRDPDHPTQLAILQAIDELAGEQATNLAVDGCGAPLFALTLYGLARSFGRLAGASDGPERQVADAIRAHPQFTSGTTRDELALHRAVPGLMGKAGAEAVYAVGLPDGRGVALKISDGTPRARTVLMAAVLQQLGFDHPTLDAQVSEPVLGHGERVGEIRPVREALVSLGG</sequence>
<accession>A0ABS4Z9V9</accession>
<organism evidence="1 2">
    <name type="scientific">Microlunatus capsulatus</name>
    <dbReference type="NCBI Taxonomy" id="99117"/>
    <lineage>
        <taxon>Bacteria</taxon>
        <taxon>Bacillati</taxon>
        <taxon>Actinomycetota</taxon>
        <taxon>Actinomycetes</taxon>
        <taxon>Propionibacteriales</taxon>
        <taxon>Propionibacteriaceae</taxon>
        <taxon>Microlunatus</taxon>
    </lineage>
</organism>
<proteinExistence type="predicted"/>
<comment type="caution">
    <text evidence="1">The sequence shown here is derived from an EMBL/GenBank/DDBJ whole genome shotgun (WGS) entry which is preliminary data.</text>
</comment>
<keyword evidence="2" id="KW-1185">Reference proteome</keyword>
<evidence type="ECO:0000313" key="1">
    <source>
        <dbReference type="EMBL" id="MBP2417836.1"/>
    </source>
</evidence>
<dbReference type="Proteomes" id="UP000758168">
    <property type="component" value="Unassembled WGS sequence"/>
</dbReference>